<evidence type="ECO:0000256" key="7">
    <source>
        <dbReference type="ARBA" id="ARBA00022840"/>
    </source>
</evidence>
<dbReference type="PROSITE" id="PS51194">
    <property type="entry name" value="HELICASE_CTER"/>
    <property type="match status" value="1"/>
</dbReference>
<sequence length="887" mass="100016">MDQFNTFFKSVTSFSSPYAWQRELAADEYCANRLIQIPTGFGKTQGVLSAWLWHRVDRKNESWPRRLVWCLPMRVLVEQTEEVARRSIQRLGLLWDELEDHTGKVGVHLLMGGVDPGKWYLYPEHCSVLIGTQDMLISRAMNRGYGSPRARWPMEFGLLNQDCLWIMDEVQLMDVGFATSAQMQAFREGDTLSGGKYGPCYTWWMSATLQRGWLQKSPETVRLATSIAENRIDAEGRFGRLWDDVKKPLRLETVDKAKTIAELTVKTHYESGNGAFGPTLVVVNTVDRAVDIFEAVLKDRGLNRAVTDVRLVHSRFRAAERSSWRDDFLNRATSAPGTDRIVIATQVVEAGVDLSAGVLITELAPWPSLIQRFGRCARWGGKGNVIVLDLEHKNDKAAAPYSLEEIDTARNALSHFDDVSPLSLEVFEEIHPEILPRLYPYEPKHLLLRHEIDELFDTSPDLSGADIDISRFIRSTEERDLQVFWVDISAQSLPLTEIRPSREGLCAVPFLKARDWLCGKESASTRAPRLKKDMRAWVWDWLEGRWKLVERRDLYPGQTVLVDAHCGGYDPVKGWSQTATDTVPVVSPVLAESSEMADARQDDETLSTLIWQTIAFHGRETGNLARAISVKLVPDLAELFDLAGRWHDVGKSHPAFQGSIRLKDQRPNREDIAKAPSTAWQRVNLYKMESGERRPGFRHELSGTLALLSVLARHAPDHPALLGPWREFLSLSGFGLDEHHIPDLPPSTVEREVIELDAHSFNLLAYLVCAHHGKVRSVWHSCPADQDSGDMRPRIHGICDGDQLPPIMLYTANQTISELSHSNMMLATAAAGLNPRTGQSWTERVLALLKVYGPFKLAWLEAILRAADQRVSAGSVRDPLLDEEVEL</sequence>
<dbReference type="GO" id="GO:0004386">
    <property type="term" value="F:helicase activity"/>
    <property type="evidence" value="ECO:0007669"/>
    <property type="project" value="UniProtKB-KW"/>
</dbReference>
<name>A0A653ACW5_UNCDX</name>
<evidence type="ECO:0000256" key="5">
    <source>
        <dbReference type="ARBA" id="ARBA00022801"/>
    </source>
</evidence>
<dbReference type="GO" id="GO:0003676">
    <property type="term" value="F:nucleic acid binding"/>
    <property type="evidence" value="ECO:0007669"/>
    <property type="project" value="InterPro"/>
</dbReference>
<keyword evidence="8" id="KW-0051">Antiviral defense</keyword>
<dbReference type="SUPFAM" id="SSF52540">
    <property type="entry name" value="P-loop containing nucleoside triphosphate hydrolases"/>
    <property type="match status" value="1"/>
</dbReference>
<protein>
    <submittedName>
        <fullName evidence="11">CRISPR-associated helicase Cas3</fullName>
    </submittedName>
</protein>
<evidence type="ECO:0000256" key="8">
    <source>
        <dbReference type="ARBA" id="ARBA00023118"/>
    </source>
</evidence>
<evidence type="ECO:0000259" key="10">
    <source>
        <dbReference type="PROSITE" id="PS51643"/>
    </source>
</evidence>
<organism evidence="11">
    <name type="scientific">Uncultured Desulfatiglans sp</name>
    <dbReference type="NCBI Taxonomy" id="1748965"/>
    <lineage>
        <taxon>Bacteria</taxon>
        <taxon>Pseudomonadati</taxon>
        <taxon>Thermodesulfobacteriota</taxon>
        <taxon>Desulfobacteria</taxon>
        <taxon>Desulfatiglandales</taxon>
        <taxon>Desulfatiglandaceae</taxon>
        <taxon>Desulfatiglans</taxon>
        <taxon>environmental samples</taxon>
    </lineage>
</organism>
<keyword evidence="7" id="KW-0067">ATP-binding</keyword>
<keyword evidence="6" id="KW-0347">Helicase</keyword>
<gene>
    <name evidence="11" type="ORF">TRIP_B360006</name>
</gene>
<keyword evidence="4" id="KW-0547">Nucleotide-binding</keyword>
<dbReference type="PANTHER" id="PTHR24031">
    <property type="entry name" value="RNA HELICASE"/>
    <property type="match status" value="1"/>
</dbReference>
<dbReference type="PROSITE" id="PS51643">
    <property type="entry name" value="HD_CAS3"/>
    <property type="match status" value="1"/>
</dbReference>
<evidence type="ECO:0000259" key="9">
    <source>
        <dbReference type="PROSITE" id="PS51194"/>
    </source>
</evidence>
<dbReference type="InterPro" id="IPR038257">
    <property type="entry name" value="CRISPR-assoc_Cas3_HD_sf"/>
</dbReference>
<evidence type="ECO:0000256" key="1">
    <source>
        <dbReference type="ARBA" id="ARBA00006847"/>
    </source>
</evidence>
<dbReference type="InterPro" id="IPR011545">
    <property type="entry name" value="DEAD/DEAH_box_helicase_dom"/>
</dbReference>
<dbReference type="InterPro" id="IPR054712">
    <property type="entry name" value="Cas3-like_dom"/>
</dbReference>
<accession>A0A653ACW5</accession>
<dbReference type="InterPro" id="IPR001650">
    <property type="entry name" value="Helicase_C-like"/>
</dbReference>
<proteinExistence type="inferred from homology"/>
<reference evidence="11" key="1">
    <citation type="submission" date="2018-07" db="EMBL/GenBank/DDBJ databases">
        <authorList>
            <consortium name="Genoscope - CEA"/>
            <person name="William W."/>
        </authorList>
    </citation>
    <scope>NUCLEOTIDE SEQUENCE</scope>
    <source>
        <strain evidence="11">IK1</strain>
    </source>
</reference>
<dbReference type="InterPro" id="IPR006483">
    <property type="entry name" value="CRISPR-assoc_Cas3_HD"/>
</dbReference>
<dbReference type="GO" id="GO:0016787">
    <property type="term" value="F:hydrolase activity"/>
    <property type="evidence" value="ECO:0007669"/>
    <property type="project" value="UniProtKB-KW"/>
</dbReference>
<evidence type="ECO:0000256" key="2">
    <source>
        <dbReference type="ARBA" id="ARBA00009046"/>
    </source>
</evidence>
<evidence type="ECO:0000256" key="4">
    <source>
        <dbReference type="ARBA" id="ARBA00022741"/>
    </source>
</evidence>
<evidence type="ECO:0000313" key="11">
    <source>
        <dbReference type="EMBL" id="VBB45913.1"/>
    </source>
</evidence>
<dbReference type="EMBL" id="UPXX01000030">
    <property type="protein sequence ID" value="VBB45913.1"/>
    <property type="molecule type" value="Genomic_DNA"/>
</dbReference>
<dbReference type="Pfam" id="PF00270">
    <property type="entry name" value="DEAD"/>
    <property type="match status" value="1"/>
</dbReference>
<evidence type="ECO:0000256" key="3">
    <source>
        <dbReference type="ARBA" id="ARBA00022723"/>
    </source>
</evidence>
<evidence type="ECO:0000256" key="6">
    <source>
        <dbReference type="ARBA" id="ARBA00022806"/>
    </source>
</evidence>
<feature type="domain" description="HD Cas3-type" evidence="10">
    <location>
        <begin position="607"/>
        <end position="871"/>
    </location>
</feature>
<comment type="similarity">
    <text evidence="1">In the N-terminal section; belongs to the CRISPR-associated nuclease Cas3-HD family.</text>
</comment>
<dbReference type="InterPro" id="IPR027417">
    <property type="entry name" value="P-loop_NTPase"/>
</dbReference>
<dbReference type="GO" id="GO:0051607">
    <property type="term" value="P:defense response to virus"/>
    <property type="evidence" value="ECO:0007669"/>
    <property type="project" value="UniProtKB-KW"/>
</dbReference>
<dbReference type="AlphaFoldDB" id="A0A653ACW5"/>
<comment type="similarity">
    <text evidence="2">In the central section; belongs to the CRISPR-associated helicase Cas3 family.</text>
</comment>
<dbReference type="Gene3D" id="1.10.3210.30">
    <property type="match status" value="1"/>
</dbReference>
<keyword evidence="5" id="KW-0378">Hydrolase</keyword>
<dbReference type="SMART" id="SM00490">
    <property type="entry name" value="HELICc"/>
    <property type="match status" value="1"/>
</dbReference>
<dbReference type="GO" id="GO:0046872">
    <property type="term" value="F:metal ion binding"/>
    <property type="evidence" value="ECO:0007669"/>
    <property type="project" value="UniProtKB-KW"/>
</dbReference>
<dbReference type="Pfam" id="PF22590">
    <property type="entry name" value="Cas3-like_C_2"/>
    <property type="match status" value="1"/>
</dbReference>
<dbReference type="GO" id="GO:0005524">
    <property type="term" value="F:ATP binding"/>
    <property type="evidence" value="ECO:0007669"/>
    <property type="project" value="UniProtKB-KW"/>
</dbReference>
<feature type="domain" description="Helicase C-terminal" evidence="9">
    <location>
        <begin position="259"/>
        <end position="428"/>
    </location>
</feature>
<dbReference type="Gene3D" id="3.40.50.300">
    <property type="entry name" value="P-loop containing nucleotide triphosphate hydrolases"/>
    <property type="match status" value="2"/>
</dbReference>
<keyword evidence="3" id="KW-0479">Metal-binding</keyword>